<comment type="caution">
    <text evidence="4">The sequence shown here is derived from an EMBL/GenBank/DDBJ whole genome shotgun (WGS) entry which is preliminary data.</text>
</comment>
<dbReference type="CDD" id="cd05300">
    <property type="entry name" value="2-Hacid_dh_1"/>
    <property type="match status" value="1"/>
</dbReference>
<gene>
    <name evidence="4" type="ORF">FM069_13120</name>
</gene>
<dbReference type="Pfam" id="PF02826">
    <property type="entry name" value="2-Hacid_dh_C"/>
    <property type="match status" value="1"/>
</dbReference>
<name>A0A553GYA0_9PSED</name>
<dbReference type="GO" id="GO:0016491">
    <property type="term" value="F:oxidoreductase activity"/>
    <property type="evidence" value="ECO:0007669"/>
    <property type="project" value="UniProtKB-KW"/>
</dbReference>
<dbReference type="PANTHER" id="PTHR43333:SF1">
    <property type="entry name" value="D-ISOMER SPECIFIC 2-HYDROXYACID DEHYDROGENASE NAD-BINDING DOMAIN-CONTAINING PROTEIN"/>
    <property type="match status" value="1"/>
</dbReference>
<evidence type="ECO:0000256" key="2">
    <source>
        <dbReference type="ARBA" id="ARBA00023027"/>
    </source>
</evidence>
<dbReference type="PANTHER" id="PTHR43333">
    <property type="entry name" value="2-HACID_DH_C DOMAIN-CONTAINING PROTEIN"/>
    <property type="match status" value="1"/>
</dbReference>
<evidence type="ECO:0000259" key="3">
    <source>
        <dbReference type="Pfam" id="PF02826"/>
    </source>
</evidence>
<dbReference type="OrthoDB" id="9787219at2"/>
<dbReference type="EMBL" id="VJOY01000008">
    <property type="protein sequence ID" value="TRX74476.1"/>
    <property type="molecule type" value="Genomic_DNA"/>
</dbReference>
<dbReference type="AlphaFoldDB" id="A0A553GYA0"/>
<organism evidence="4 5">
    <name type="scientific">Pseudomonas mangiferae</name>
    <dbReference type="NCBI Taxonomy" id="2593654"/>
    <lineage>
        <taxon>Bacteria</taxon>
        <taxon>Pseudomonadati</taxon>
        <taxon>Pseudomonadota</taxon>
        <taxon>Gammaproteobacteria</taxon>
        <taxon>Pseudomonadales</taxon>
        <taxon>Pseudomonadaceae</taxon>
        <taxon>Pseudomonas</taxon>
    </lineage>
</organism>
<accession>A0A553GYA0</accession>
<protein>
    <submittedName>
        <fullName evidence="4">D-2-hydroxyacid dehydrogenase</fullName>
    </submittedName>
</protein>
<keyword evidence="1" id="KW-0560">Oxidoreductase</keyword>
<feature type="domain" description="D-isomer specific 2-hydroxyacid dehydrogenase NAD-binding" evidence="3">
    <location>
        <begin position="103"/>
        <end position="275"/>
    </location>
</feature>
<dbReference type="RefSeq" id="WP_143488804.1">
    <property type="nucleotide sequence ID" value="NZ_VJOY01000008.1"/>
</dbReference>
<dbReference type="GO" id="GO:0051287">
    <property type="term" value="F:NAD binding"/>
    <property type="evidence" value="ECO:0007669"/>
    <property type="project" value="InterPro"/>
</dbReference>
<dbReference type="Gene3D" id="3.40.50.720">
    <property type="entry name" value="NAD(P)-binding Rossmann-like Domain"/>
    <property type="match status" value="2"/>
</dbReference>
<reference evidence="4 5" key="1">
    <citation type="submission" date="2019-07" db="EMBL/GenBank/DDBJ databases">
        <title>Pseudomonas mangiferae sp. nov., isolated from bark of mango tree in Thailand.</title>
        <authorList>
            <person name="Srisuk N."/>
            <person name="Anurat P."/>
        </authorList>
    </citation>
    <scope>NUCLEOTIDE SEQUENCE [LARGE SCALE GENOMIC DNA]</scope>
    <source>
        <strain evidence="4 5">DMKU_BBB3-04</strain>
    </source>
</reference>
<dbReference type="InterPro" id="IPR036291">
    <property type="entry name" value="NAD(P)-bd_dom_sf"/>
</dbReference>
<dbReference type="Proteomes" id="UP000315235">
    <property type="component" value="Unassembled WGS sequence"/>
</dbReference>
<proteinExistence type="predicted"/>
<dbReference type="SUPFAM" id="SSF51735">
    <property type="entry name" value="NAD(P)-binding Rossmann-fold domains"/>
    <property type="match status" value="1"/>
</dbReference>
<dbReference type="InterPro" id="IPR006140">
    <property type="entry name" value="D-isomer_DH_NAD-bd"/>
</dbReference>
<keyword evidence="2" id="KW-0520">NAD</keyword>
<evidence type="ECO:0000313" key="5">
    <source>
        <dbReference type="Proteomes" id="UP000315235"/>
    </source>
</evidence>
<evidence type="ECO:0000313" key="4">
    <source>
        <dbReference type="EMBL" id="TRX74476.1"/>
    </source>
</evidence>
<evidence type="ECO:0000256" key="1">
    <source>
        <dbReference type="ARBA" id="ARBA00023002"/>
    </source>
</evidence>
<keyword evidence="5" id="KW-1185">Reference proteome</keyword>
<sequence>MNVLIVERYHADYADALAQAEPGLVLHAGPDPETLAEVARDCPVWFGQPDLIAALLRRGGRPRWVQSTWAGIAPLLADDLPRDYRLSRAVGVFGQVMAEYALTYLLLHERQVLSRLASQVEQRWDNRQPPSLGGRRLLIVGVGDIGRSVAEFLAPFGLVLDGVAREPRPLPGFAEVAGLDELPRLAARADYVLNLLPDTPQTCDLYDAALFARMKPTALFINAGRGSSVVDADLVAALEAGHLAGAVLDVCRVEPLPPGHPLWTAPRLLLTGHSAAPTLRGPVARLFLDNLGRFRRDEALRGELDFQRGY</sequence>